<protein>
    <submittedName>
        <fullName evidence="1">Uncharacterized protein</fullName>
    </submittedName>
</protein>
<accession>A0ABV0UE93</accession>
<dbReference type="Proteomes" id="UP001482620">
    <property type="component" value="Unassembled WGS sequence"/>
</dbReference>
<dbReference type="EMBL" id="JAHRIQ010069670">
    <property type="protein sequence ID" value="MEQ2243059.1"/>
    <property type="molecule type" value="Genomic_DNA"/>
</dbReference>
<reference evidence="1 2" key="1">
    <citation type="submission" date="2021-06" db="EMBL/GenBank/DDBJ databases">
        <authorList>
            <person name="Palmer J.M."/>
        </authorList>
    </citation>
    <scope>NUCLEOTIDE SEQUENCE [LARGE SCALE GENOMIC DNA]</scope>
    <source>
        <strain evidence="2">if_2019</strain>
        <tissue evidence="1">Muscle</tissue>
    </source>
</reference>
<evidence type="ECO:0000313" key="1">
    <source>
        <dbReference type="EMBL" id="MEQ2243059.1"/>
    </source>
</evidence>
<name>A0ABV0UE93_9TELE</name>
<sequence>DTYWSVELAFCWSLRTRVFGFLSWKLSPGNQPSSVLPLSLSPSDLEHKRTPKPGTLTSWISLASSSELTSLPRACKKQRDNLLIILTITPVDDQLTSSYSFAG</sequence>
<gene>
    <name evidence="1" type="ORF">ILYODFUR_003131</name>
</gene>
<feature type="non-terminal residue" evidence="1">
    <location>
        <position position="1"/>
    </location>
</feature>
<comment type="caution">
    <text evidence="1">The sequence shown here is derived from an EMBL/GenBank/DDBJ whole genome shotgun (WGS) entry which is preliminary data.</text>
</comment>
<organism evidence="1 2">
    <name type="scientific">Ilyodon furcidens</name>
    <name type="common">goldbreast splitfin</name>
    <dbReference type="NCBI Taxonomy" id="33524"/>
    <lineage>
        <taxon>Eukaryota</taxon>
        <taxon>Metazoa</taxon>
        <taxon>Chordata</taxon>
        <taxon>Craniata</taxon>
        <taxon>Vertebrata</taxon>
        <taxon>Euteleostomi</taxon>
        <taxon>Actinopterygii</taxon>
        <taxon>Neopterygii</taxon>
        <taxon>Teleostei</taxon>
        <taxon>Neoteleostei</taxon>
        <taxon>Acanthomorphata</taxon>
        <taxon>Ovalentaria</taxon>
        <taxon>Atherinomorphae</taxon>
        <taxon>Cyprinodontiformes</taxon>
        <taxon>Goodeidae</taxon>
        <taxon>Ilyodon</taxon>
    </lineage>
</organism>
<proteinExistence type="predicted"/>
<keyword evidence="2" id="KW-1185">Reference proteome</keyword>
<evidence type="ECO:0000313" key="2">
    <source>
        <dbReference type="Proteomes" id="UP001482620"/>
    </source>
</evidence>